<evidence type="ECO:0000256" key="2">
    <source>
        <dbReference type="ARBA" id="ARBA00023130"/>
    </source>
</evidence>
<evidence type="ECO:0000313" key="8">
    <source>
        <dbReference type="Proteomes" id="UP000261660"/>
    </source>
</evidence>
<dbReference type="Pfam" id="PF07686">
    <property type="entry name" value="V-set"/>
    <property type="match status" value="1"/>
</dbReference>
<dbReference type="InterPro" id="IPR051287">
    <property type="entry name" value="TCR_variable_region"/>
</dbReference>
<dbReference type="SMART" id="SM00409">
    <property type="entry name" value="IG"/>
    <property type="match status" value="1"/>
</dbReference>
<dbReference type="STRING" id="56723.ENSLBEP00000001458"/>
<feature type="domain" description="Ig-like" evidence="6">
    <location>
        <begin position="9"/>
        <end position="112"/>
    </location>
</feature>
<keyword evidence="5" id="KW-1279">T cell receptor</keyword>
<keyword evidence="4" id="KW-0393">Immunoglobulin domain</keyword>
<evidence type="ECO:0000256" key="4">
    <source>
        <dbReference type="ARBA" id="ARBA00023319"/>
    </source>
</evidence>
<dbReference type="PANTHER" id="PTHR19367">
    <property type="entry name" value="T-CELL RECEPTOR ALPHA CHAIN V REGION"/>
    <property type="match status" value="1"/>
</dbReference>
<dbReference type="SMART" id="SM00406">
    <property type="entry name" value="IGv"/>
    <property type="match status" value="1"/>
</dbReference>
<sequence>VKQVYFSYEELTPVKNDEYSLEGSTVTLSYSYPELSTSDYFFWYRQHPGKQPQFIISHSSTGRLISDPVSGLSVTMREDEKHLDLQISSAALTDSAVYYCAVRYGDVGLTVL</sequence>
<evidence type="ECO:0000256" key="5">
    <source>
        <dbReference type="ARBA" id="ARBA00043266"/>
    </source>
</evidence>
<name>A0A3Q3E3A9_9LABR</name>
<dbReference type="InterPro" id="IPR013106">
    <property type="entry name" value="Ig_V-set"/>
</dbReference>
<dbReference type="InterPro" id="IPR036179">
    <property type="entry name" value="Ig-like_dom_sf"/>
</dbReference>
<dbReference type="InterPro" id="IPR013783">
    <property type="entry name" value="Ig-like_fold"/>
</dbReference>
<reference evidence="7" key="2">
    <citation type="submission" date="2025-09" db="UniProtKB">
        <authorList>
            <consortium name="Ensembl"/>
        </authorList>
    </citation>
    <scope>IDENTIFICATION</scope>
</reference>
<evidence type="ECO:0000256" key="3">
    <source>
        <dbReference type="ARBA" id="ARBA00023170"/>
    </source>
</evidence>
<keyword evidence="8" id="KW-1185">Reference proteome</keyword>
<accession>A0A3Q3E3A9</accession>
<keyword evidence="5" id="KW-0391">Immunity</keyword>
<dbReference type="PROSITE" id="PS50835">
    <property type="entry name" value="IG_LIKE"/>
    <property type="match status" value="1"/>
</dbReference>
<dbReference type="InParanoid" id="A0A3Q3E3A9"/>
<dbReference type="GO" id="GO:0042101">
    <property type="term" value="C:T cell receptor complex"/>
    <property type="evidence" value="ECO:0007669"/>
    <property type="project" value="UniProtKB-KW"/>
</dbReference>
<dbReference type="GO" id="GO:0002250">
    <property type="term" value="P:adaptive immune response"/>
    <property type="evidence" value="ECO:0007669"/>
    <property type="project" value="UniProtKB-KW"/>
</dbReference>
<dbReference type="GeneTree" id="ENSGT01150000287272"/>
<dbReference type="InterPro" id="IPR007110">
    <property type="entry name" value="Ig-like_dom"/>
</dbReference>
<dbReference type="Proteomes" id="UP000261660">
    <property type="component" value="Unplaced"/>
</dbReference>
<evidence type="ECO:0000256" key="1">
    <source>
        <dbReference type="ARBA" id="ARBA00022729"/>
    </source>
</evidence>
<keyword evidence="1" id="KW-0732">Signal</keyword>
<organism evidence="7 8">
    <name type="scientific">Labrus bergylta</name>
    <name type="common">ballan wrasse</name>
    <dbReference type="NCBI Taxonomy" id="56723"/>
    <lineage>
        <taxon>Eukaryota</taxon>
        <taxon>Metazoa</taxon>
        <taxon>Chordata</taxon>
        <taxon>Craniata</taxon>
        <taxon>Vertebrata</taxon>
        <taxon>Euteleostomi</taxon>
        <taxon>Actinopterygii</taxon>
        <taxon>Neopterygii</taxon>
        <taxon>Teleostei</taxon>
        <taxon>Neoteleostei</taxon>
        <taxon>Acanthomorphata</taxon>
        <taxon>Eupercaria</taxon>
        <taxon>Labriformes</taxon>
        <taxon>Labridae</taxon>
        <taxon>Labrus</taxon>
    </lineage>
</organism>
<dbReference type="Gene3D" id="2.60.40.10">
    <property type="entry name" value="Immunoglobulins"/>
    <property type="match status" value="1"/>
</dbReference>
<evidence type="ECO:0000313" key="7">
    <source>
        <dbReference type="Ensembl" id="ENSLBEP00000001458.1"/>
    </source>
</evidence>
<reference evidence="7" key="1">
    <citation type="submission" date="2025-08" db="UniProtKB">
        <authorList>
            <consortium name="Ensembl"/>
        </authorList>
    </citation>
    <scope>IDENTIFICATION</scope>
</reference>
<protein>
    <recommendedName>
        <fullName evidence="6">Ig-like domain-containing protein</fullName>
    </recommendedName>
</protein>
<dbReference type="InterPro" id="IPR003599">
    <property type="entry name" value="Ig_sub"/>
</dbReference>
<proteinExistence type="predicted"/>
<evidence type="ECO:0000259" key="6">
    <source>
        <dbReference type="PROSITE" id="PS50835"/>
    </source>
</evidence>
<dbReference type="Ensembl" id="ENSLBET00000001559.1">
    <property type="protein sequence ID" value="ENSLBEP00000001458.1"/>
    <property type="gene ID" value="ENSLBEG00000001145.1"/>
</dbReference>
<dbReference type="SUPFAM" id="SSF48726">
    <property type="entry name" value="Immunoglobulin"/>
    <property type="match status" value="1"/>
</dbReference>
<dbReference type="PANTHER" id="PTHR19367:SF18">
    <property type="entry name" value="T CELL RECEPTOR ALPHA VARIABLE 16"/>
    <property type="match status" value="1"/>
</dbReference>
<keyword evidence="2" id="KW-1064">Adaptive immunity</keyword>
<dbReference type="AlphaFoldDB" id="A0A3Q3E3A9"/>
<keyword evidence="3" id="KW-0675">Receptor</keyword>